<accession>A0ACB7RKF8</accession>
<gene>
    <name evidence="1" type="ORF">HPB50_022252</name>
</gene>
<organism evidence="1 2">
    <name type="scientific">Hyalomma asiaticum</name>
    <name type="common">Tick</name>
    <dbReference type="NCBI Taxonomy" id="266040"/>
    <lineage>
        <taxon>Eukaryota</taxon>
        <taxon>Metazoa</taxon>
        <taxon>Ecdysozoa</taxon>
        <taxon>Arthropoda</taxon>
        <taxon>Chelicerata</taxon>
        <taxon>Arachnida</taxon>
        <taxon>Acari</taxon>
        <taxon>Parasitiformes</taxon>
        <taxon>Ixodida</taxon>
        <taxon>Ixodoidea</taxon>
        <taxon>Ixodidae</taxon>
        <taxon>Hyalomminae</taxon>
        <taxon>Hyalomma</taxon>
    </lineage>
</organism>
<name>A0ACB7RKF8_HYAAI</name>
<proteinExistence type="predicted"/>
<sequence>MQLLFFERLPVVPPSRAVPGRGARSSAASGASLTTGTELSSSRRSSKHSDGASKSECSSLAPYWVPDEIKHYFRHRHSASDEDDSSRKVDAALQAIGLERELPTIDSGDWPRRKLCRKPLHALLVAMAAITAALLVLLIVAVSTKYRMVSPGSGRWRSGAEGDDAVGAHVANENGDDLPTSAESEEDIRVGVFQEAPNDLDSRSTHLKEKDKSCDDDDSTAKRRVKAKHRAAVGGFEPDGNSRIWTKAVCARPVFRFCSGGPPEFYYNGSSQACVMLSARSSGLCNRGRNRFTSIESCQTQCTHRKRPSPHCLEKAVLSECKQMDIVHTWWWYMEGKGCRRWRFPEGFCPSMDAHVFRTSIDCVRRCTKCRQKPCRAPTPVPCQVQYLRFGYIAVQPAHNNRSRRCHALPSATGRGAQQHCLAGDNRFPTMEACRKSCMRGYF</sequence>
<evidence type="ECO:0000313" key="2">
    <source>
        <dbReference type="Proteomes" id="UP000821845"/>
    </source>
</evidence>
<evidence type="ECO:0000313" key="1">
    <source>
        <dbReference type="EMBL" id="KAH6923113.1"/>
    </source>
</evidence>
<dbReference type="Proteomes" id="UP000821845">
    <property type="component" value="Chromosome 9"/>
</dbReference>
<reference evidence="1" key="1">
    <citation type="submission" date="2020-05" db="EMBL/GenBank/DDBJ databases">
        <title>Large-scale comparative analyses of tick genomes elucidate their genetic diversity and vector capacities.</title>
        <authorList>
            <person name="Jia N."/>
            <person name="Wang J."/>
            <person name="Shi W."/>
            <person name="Du L."/>
            <person name="Sun Y."/>
            <person name="Zhan W."/>
            <person name="Jiang J."/>
            <person name="Wang Q."/>
            <person name="Zhang B."/>
            <person name="Ji P."/>
            <person name="Sakyi L.B."/>
            <person name="Cui X."/>
            <person name="Yuan T."/>
            <person name="Jiang B."/>
            <person name="Yang W."/>
            <person name="Lam T.T.-Y."/>
            <person name="Chang Q."/>
            <person name="Ding S."/>
            <person name="Wang X."/>
            <person name="Zhu J."/>
            <person name="Ruan X."/>
            <person name="Zhao L."/>
            <person name="Wei J."/>
            <person name="Que T."/>
            <person name="Du C."/>
            <person name="Cheng J."/>
            <person name="Dai P."/>
            <person name="Han X."/>
            <person name="Huang E."/>
            <person name="Gao Y."/>
            <person name="Liu J."/>
            <person name="Shao H."/>
            <person name="Ye R."/>
            <person name="Li L."/>
            <person name="Wei W."/>
            <person name="Wang X."/>
            <person name="Wang C."/>
            <person name="Yang T."/>
            <person name="Huo Q."/>
            <person name="Li W."/>
            <person name="Guo W."/>
            <person name="Chen H."/>
            <person name="Zhou L."/>
            <person name="Ni X."/>
            <person name="Tian J."/>
            <person name="Zhou Y."/>
            <person name="Sheng Y."/>
            <person name="Liu T."/>
            <person name="Pan Y."/>
            <person name="Xia L."/>
            <person name="Li J."/>
            <person name="Zhao F."/>
            <person name="Cao W."/>
        </authorList>
    </citation>
    <scope>NUCLEOTIDE SEQUENCE</scope>
    <source>
        <strain evidence="1">Hyas-2018</strain>
    </source>
</reference>
<protein>
    <submittedName>
        <fullName evidence="1">Uncharacterized protein</fullName>
    </submittedName>
</protein>
<dbReference type="EMBL" id="CM023489">
    <property type="protein sequence ID" value="KAH6923113.1"/>
    <property type="molecule type" value="Genomic_DNA"/>
</dbReference>
<keyword evidence="2" id="KW-1185">Reference proteome</keyword>
<comment type="caution">
    <text evidence="1">The sequence shown here is derived from an EMBL/GenBank/DDBJ whole genome shotgun (WGS) entry which is preliminary data.</text>
</comment>